<feature type="non-terminal residue" evidence="1">
    <location>
        <position position="1"/>
    </location>
</feature>
<reference evidence="1 2" key="1">
    <citation type="journal article" date="2018" name="MBio">
        <title>Comparative Genomics Reveals the Core Gene Toolbox for the Fungus-Insect Symbiosis.</title>
        <authorList>
            <person name="Wang Y."/>
            <person name="Stata M."/>
            <person name="Wang W."/>
            <person name="Stajich J.E."/>
            <person name="White M.M."/>
            <person name="Moncalvo J.M."/>
        </authorList>
    </citation>
    <scope>NUCLEOTIDE SEQUENCE [LARGE SCALE GENOMIC DNA]</scope>
    <source>
        <strain evidence="1 2">SC-DP-2</strain>
    </source>
</reference>
<feature type="non-terminal residue" evidence="1">
    <location>
        <position position="74"/>
    </location>
</feature>
<evidence type="ECO:0000313" key="1">
    <source>
        <dbReference type="EMBL" id="PVU88077.1"/>
    </source>
</evidence>
<comment type="caution">
    <text evidence="1">The sequence shown here is derived from an EMBL/GenBank/DDBJ whole genome shotgun (WGS) entry which is preliminary data.</text>
</comment>
<evidence type="ECO:0000313" key="2">
    <source>
        <dbReference type="Proteomes" id="UP000245609"/>
    </source>
</evidence>
<sequence>VKNHRVDQPDFGRKNTQRWAARTHIYLEYSKIISIAGLCKLQPSIPAVNNELAINNGSINPLDSELERYGDPSG</sequence>
<keyword evidence="2" id="KW-1185">Reference proteome</keyword>
<protein>
    <submittedName>
        <fullName evidence="1">Uncharacterized protein</fullName>
    </submittedName>
</protein>
<dbReference type="EMBL" id="MBFS01003199">
    <property type="protein sequence ID" value="PVU88077.1"/>
    <property type="molecule type" value="Genomic_DNA"/>
</dbReference>
<accession>A0A2T9Y6Y0</accession>
<gene>
    <name evidence="1" type="ORF">BB560_006403</name>
</gene>
<name>A0A2T9Y6Y0_9FUNG</name>
<organism evidence="1 2">
    <name type="scientific">Smittium megazygosporum</name>
    <dbReference type="NCBI Taxonomy" id="133381"/>
    <lineage>
        <taxon>Eukaryota</taxon>
        <taxon>Fungi</taxon>
        <taxon>Fungi incertae sedis</taxon>
        <taxon>Zoopagomycota</taxon>
        <taxon>Kickxellomycotina</taxon>
        <taxon>Harpellomycetes</taxon>
        <taxon>Harpellales</taxon>
        <taxon>Legeriomycetaceae</taxon>
        <taxon>Smittium</taxon>
    </lineage>
</organism>
<dbReference type="Proteomes" id="UP000245609">
    <property type="component" value="Unassembled WGS sequence"/>
</dbReference>
<dbReference type="AlphaFoldDB" id="A0A2T9Y6Y0"/>
<proteinExistence type="predicted"/>